<keyword evidence="6" id="KW-0645">Protease</keyword>
<feature type="domain" description="Peptidase M24" evidence="4">
    <location>
        <begin position="137"/>
        <end position="337"/>
    </location>
</feature>
<proteinExistence type="inferred from homology"/>
<dbReference type="Proteomes" id="UP000809243">
    <property type="component" value="Unassembled WGS sequence"/>
</dbReference>
<reference evidence="6" key="1">
    <citation type="submission" date="2021-01" db="EMBL/GenBank/DDBJ databases">
        <title>Active Sulfur Cycling in an Early Earth Analoge.</title>
        <authorList>
            <person name="Hahn C.R."/>
            <person name="Youssef N.H."/>
            <person name="Elshahed M."/>
        </authorList>
    </citation>
    <scope>NUCLEOTIDE SEQUENCE</scope>
    <source>
        <strain evidence="6">Zod_Metabat.1151</strain>
    </source>
</reference>
<keyword evidence="2" id="KW-0378">Hydrolase</keyword>
<gene>
    <name evidence="6" type="ORF">JW744_02695</name>
</gene>
<dbReference type="AlphaFoldDB" id="A0A939C4M1"/>
<accession>A0A939C4M1</accession>
<dbReference type="PANTHER" id="PTHR46112">
    <property type="entry name" value="AMINOPEPTIDASE"/>
    <property type="match status" value="1"/>
</dbReference>
<name>A0A939C4M1_9ARCH</name>
<dbReference type="Pfam" id="PF00557">
    <property type="entry name" value="Peptidase_M24"/>
    <property type="match status" value="1"/>
</dbReference>
<protein>
    <submittedName>
        <fullName evidence="6">Aminopeptidase P family protein</fullName>
    </submittedName>
</protein>
<dbReference type="Pfam" id="PF01321">
    <property type="entry name" value="Creatinase_N"/>
    <property type="match status" value="1"/>
</dbReference>
<dbReference type="GO" id="GO:0046872">
    <property type="term" value="F:metal ion binding"/>
    <property type="evidence" value="ECO:0007669"/>
    <property type="project" value="UniProtKB-KW"/>
</dbReference>
<comment type="caution">
    <text evidence="6">The sequence shown here is derived from an EMBL/GenBank/DDBJ whole genome shotgun (WGS) entry which is preliminary data.</text>
</comment>
<evidence type="ECO:0000256" key="3">
    <source>
        <dbReference type="RuleBase" id="RU000590"/>
    </source>
</evidence>
<dbReference type="PANTHER" id="PTHR46112:SF3">
    <property type="entry name" value="AMINOPEPTIDASE YPDF"/>
    <property type="match status" value="1"/>
</dbReference>
<dbReference type="Gene3D" id="3.90.230.10">
    <property type="entry name" value="Creatinase/methionine aminopeptidase superfamily"/>
    <property type="match status" value="1"/>
</dbReference>
<dbReference type="InterPro" id="IPR050659">
    <property type="entry name" value="Peptidase_M24B"/>
</dbReference>
<dbReference type="InterPro" id="IPR036005">
    <property type="entry name" value="Creatinase/aminopeptidase-like"/>
</dbReference>
<dbReference type="PROSITE" id="PS00491">
    <property type="entry name" value="PROLINE_PEPTIDASE"/>
    <property type="match status" value="1"/>
</dbReference>
<dbReference type="InterPro" id="IPR000587">
    <property type="entry name" value="Creatinase_N"/>
</dbReference>
<dbReference type="EMBL" id="JAFGDB010000042">
    <property type="protein sequence ID" value="MBN2067351.1"/>
    <property type="molecule type" value="Genomic_DNA"/>
</dbReference>
<dbReference type="Gene3D" id="3.40.350.10">
    <property type="entry name" value="Creatinase/prolidase N-terminal domain"/>
    <property type="match status" value="1"/>
</dbReference>
<dbReference type="SUPFAM" id="SSF53092">
    <property type="entry name" value="Creatinase/prolidase N-terminal domain"/>
    <property type="match status" value="1"/>
</dbReference>
<evidence type="ECO:0000313" key="6">
    <source>
        <dbReference type="EMBL" id="MBN2067351.1"/>
    </source>
</evidence>
<comment type="similarity">
    <text evidence="3">Belongs to the peptidase M24B family.</text>
</comment>
<feature type="domain" description="Creatinase N-terminal" evidence="5">
    <location>
        <begin position="4"/>
        <end position="129"/>
    </location>
</feature>
<organism evidence="6 7">
    <name type="scientific">Candidatus Iainarchaeum sp</name>
    <dbReference type="NCBI Taxonomy" id="3101447"/>
    <lineage>
        <taxon>Archaea</taxon>
        <taxon>Candidatus Iainarchaeota</taxon>
        <taxon>Candidatus Iainarchaeia</taxon>
        <taxon>Candidatus Iainarchaeales</taxon>
        <taxon>Candidatus Iainarchaeaceae</taxon>
        <taxon>Candidatus Iainarchaeum</taxon>
    </lineage>
</organism>
<evidence type="ECO:0000256" key="2">
    <source>
        <dbReference type="ARBA" id="ARBA00022801"/>
    </source>
</evidence>
<sequence length="353" mass="39123">MSEKTKELFDSINAKAVLLKAPDPNFYYFSGLSVGHFFGTALILRQGKKPVLLTTRFYSVPKALRKNLVVKTVENSKKVRKILGQHLKGRRIGLNYNFATKKGYADLRKMLKGKAFFDVSKNLAEVRAVKTSGEISKIRTAVGITEKVLQRVPKIYRRGMTERALALAIELEFRQKADDSIGFPVIVASGANGSVPHHMPSEKRIGKGFLLVDAGCRYRNYCADLSRTFFVGSATERQRELYQAVFASQRFSLSLIKPGEKCSGIFAKAGKFLKSETGFSLIHGLGHGLGIEVHDSPRGFLEGSNERLKPGMVLTVEPAIYGRFGGIRIEDDILVTKTGCRLLSSAPKKLVEF</sequence>
<evidence type="ECO:0000259" key="5">
    <source>
        <dbReference type="Pfam" id="PF01321"/>
    </source>
</evidence>
<evidence type="ECO:0000313" key="7">
    <source>
        <dbReference type="Proteomes" id="UP000809243"/>
    </source>
</evidence>
<evidence type="ECO:0000256" key="1">
    <source>
        <dbReference type="ARBA" id="ARBA00022723"/>
    </source>
</evidence>
<dbReference type="GO" id="GO:0004177">
    <property type="term" value="F:aminopeptidase activity"/>
    <property type="evidence" value="ECO:0007669"/>
    <property type="project" value="UniProtKB-KW"/>
</dbReference>
<keyword evidence="1 3" id="KW-0479">Metal-binding</keyword>
<keyword evidence="6" id="KW-0031">Aminopeptidase</keyword>
<evidence type="ECO:0000259" key="4">
    <source>
        <dbReference type="Pfam" id="PF00557"/>
    </source>
</evidence>
<dbReference type="InterPro" id="IPR000994">
    <property type="entry name" value="Pept_M24"/>
</dbReference>
<dbReference type="InterPro" id="IPR001131">
    <property type="entry name" value="Peptidase_M24B_aminopep-P_CS"/>
</dbReference>
<dbReference type="SUPFAM" id="SSF55920">
    <property type="entry name" value="Creatinase/aminopeptidase"/>
    <property type="match status" value="1"/>
</dbReference>
<dbReference type="InterPro" id="IPR029149">
    <property type="entry name" value="Creatin/AminoP/Spt16_N"/>
</dbReference>